<dbReference type="InterPro" id="IPR036047">
    <property type="entry name" value="F-box-like_dom_sf"/>
</dbReference>
<dbReference type="Gene3D" id="3.80.10.10">
    <property type="entry name" value="Ribonuclease Inhibitor"/>
    <property type="match status" value="1"/>
</dbReference>
<dbReference type="AlphaFoldDB" id="A0A550C4B7"/>
<feature type="domain" description="F-box" evidence="1">
    <location>
        <begin position="2"/>
        <end position="48"/>
    </location>
</feature>
<keyword evidence="3" id="KW-1185">Reference proteome</keyword>
<evidence type="ECO:0000313" key="2">
    <source>
        <dbReference type="EMBL" id="TRM59645.1"/>
    </source>
</evidence>
<dbReference type="SUPFAM" id="SSF81383">
    <property type="entry name" value="F-box domain"/>
    <property type="match status" value="1"/>
</dbReference>
<evidence type="ECO:0000313" key="3">
    <source>
        <dbReference type="Proteomes" id="UP000320762"/>
    </source>
</evidence>
<organism evidence="2 3">
    <name type="scientific">Schizophyllum amplum</name>
    <dbReference type="NCBI Taxonomy" id="97359"/>
    <lineage>
        <taxon>Eukaryota</taxon>
        <taxon>Fungi</taxon>
        <taxon>Dikarya</taxon>
        <taxon>Basidiomycota</taxon>
        <taxon>Agaricomycotina</taxon>
        <taxon>Agaricomycetes</taxon>
        <taxon>Agaricomycetidae</taxon>
        <taxon>Agaricales</taxon>
        <taxon>Schizophyllaceae</taxon>
        <taxon>Schizophyllum</taxon>
    </lineage>
</organism>
<evidence type="ECO:0000259" key="1">
    <source>
        <dbReference type="Pfam" id="PF12937"/>
    </source>
</evidence>
<gene>
    <name evidence="2" type="ORF">BD626DRAFT_539329</name>
</gene>
<reference evidence="2 3" key="1">
    <citation type="journal article" date="2019" name="New Phytol.">
        <title>Comparative genomics reveals unique wood-decay strategies and fruiting body development in the Schizophyllaceae.</title>
        <authorList>
            <person name="Almasi E."/>
            <person name="Sahu N."/>
            <person name="Krizsan K."/>
            <person name="Balint B."/>
            <person name="Kovacs G.M."/>
            <person name="Kiss B."/>
            <person name="Cseklye J."/>
            <person name="Drula E."/>
            <person name="Henrissat B."/>
            <person name="Nagy I."/>
            <person name="Chovatia M."/>
            <person name="Adam C."/>
            <person name="LaButti K."/>
            <person name="Lipzen A."/>
            <person name="Riley R."/>
            <person name="Grigoriev I.V."/>
            <person name="Nagy L.G."/>
        </authorList>
    </citation>
    <scope>NUCLEOTIDE SEQUENCE [LARGE SCALE GENOMIC DNA]</scope>
    <source>
        <strain evidence="2 3">NL-1724</strain>
    </source>
</reference>
<dbReference type="InterPro" id="IPR032675">
    <property type="entry name" value="LRR_dom_sf"/>
</dbReference>
<comment type="caution">
    <text evidence="2">The sequence shown here is derived from an EMBL/GenBank/DDBJ whole genome shotgun (WGS) entry which is preliminary data.</text>
</comment>
<sequence>MDALPVEIFDIVLSFLAKASNARVNLASAARVSRQWHNLTANYLWEHASLLAVLRLLPDDVWCFRERDENPFELGPFEPDHCHDEAVIPSVIKSAKSMRDLTNPVFVLLRDIEQSEWDGVMHLTSRVKNLYTFSSRLKALWVDDVILQRTEALSLFGSDHLRNIEFYPSRPMSPRTITPLLDATPTLVDTLEYLSIDTIDASILAKLRSLQNITINSAAPDIWDALSTLPVLGTVRMRDTYGKSGPLATTHSANAEAKTRFPRLEVLSIIFREDSSAHAVAMLEALSHKAQLQRLRISYSVFDNTSDMEDTMDIGPDITLLAAFSGLQAVQLDRVFNTAEVEMMARSWPLLEELELTKCPLTGLTALARRCSRLRRLRARVCNVVQERLADLERGRLYIKPGIVVDPINWGLSAEPVVNTEGACLPRTPSLVLPAVPRRSPSRPPTLVLDTPPNSALNTPLNPVWRTIAPQIRDELKLRKIRYSAIHAARVVSEDSGEDGKGLS</sequence>
<dbReference type="EMBL" id="VDMD01000027">
    <property type="protein sequence ID" value="TRM59645.1"/>
    <property type="molecule type" value="Genomic_DNA"/>
</dbReference>
<name>A0A550C4B7_9AGAR</name>
<dbReference type="Proteomes" id="UP000320762">
    <property type="component" value="Unassembled WGS sequence"/>
</dbReference>
<accession>A0A550C4B7</accession>
<proteinExistence type="predicted"/>
<dbReference type="Pfam" id="PF12937">
    <property type="entry name" value="F-box-like"/>
    <property type="match status" value="1"/>
</dbReference>
<protein>
    <recommendedName>
        <fullName evidence="1">F-box domain-containing protein</fullName>
    </recommendedName>
</protein>
<dbReference type="SUPFAM" id="SSF52047">
    <property type="entry name" value="RNI-like"/>
    <property type="match status" value="1"/>
</dbReference>
<dbReference type="InterPro" id="IPR001810">
    <property type="entry name" value="F-box_dom"/>
</dbReference>